<accession>A0A922CRA7</accession>
<feature type="binding site" evidence="3">
    <location>
        <position position="344"/>
    </location>
    <ligand>
        <name>ATP</name>
        <dbReference type="ChEBI" id="CHEBI:30616"/>
    </ligand>
</feature>
<feature type="compositionally biased region" description="Polar residues" evidence="4">
    <location>
        <begin position="133"/>
        <end position="142"/>
    </location>
</feature>
<feature type="compositionally biased region" description="Basic and acidic residues" evidence="4">
    <location>
        <begin position="229"/>
        <end position="244"/>
    </location>
</feature>
<evidence type="ECO:0000313" key="6">
    <source>
        <dbReference type="EMBL" id="KAG6456575.1"/>
    </source>
</evidence>
<dbReference type="InterPro" id="IPR017441">
    <property type="entry name" value="Protein_kinase_ATP_BS"/>
</dbReference>
<name>A0A922CRA7_MANSE</name>
<evidence type="ECO:0000256" key="2">
    <source>
        <dbReference type="ARBA" id="ARBA00022840"/>
    </source>
</evidence>
<feature type="domain" description="Protein kinase" evidence="5">
    <location>
        <begin position="315"/>
        <end position="605"/>
    </location>
</feature>
<feature type="region of interest" description="Disordered" evidence="4">
    <location>
        <begin position="227"/>
        <end position="268"/>
    </location>
</feature>
<dbReference type="CDD" id="cd08308">
    <property type="entry name" value="Death_Tube"/>
    <property type="match status" value="1"/>
</dbReference>
<dbReference type="Proteomes" id="UP000791440">
    <property type="component" value="Unassembled WGS sequence"/>
</dbReference>
<dbReference type="InterPro" id="IPR008271">
    <property type="entry name" value="Ser/Thr_kinase_AS"/>
</dbReference>
<gene>
    <name evidence="6" type="ORF">O3G_MSEX009801</name>
</gene>
<dbReference type="Gene3D" id="3.30.200.20">
    <property type="entry name" value="Phosphorylase Kinase, domain 1"/>
    <property type="match status" value="1"/>
</dbReference>
<dbReference type="GO" id="GO:0005886">
    <property type="term" value="C:plasma membrane"/>
    <property type="evidence" value="ECO:0007669"/>
    <property type="project" value="TreeGrafter"/>
</dbReference>
<evidence type="ECO:0000256" key="1">
    <source>
        <dbReference type="ARBA" id="ARBA00022741"/>
    </source>
</evidence>
<dbReference type="InterPro" id="IPR011029">
    <property type="entry name" value="DEATH-like_dom_sf"/>
</dbReference>
<dbReference type="PROSITE" id="PS00107">
    <property type="entry name" value="PROTEIN_KINASE_ATP"/>
    <property type="match status" value="1"/>
</dbReference>
<keyword evidence="1 3" id="KW-0547">Nucleotide-binding</keyword>
<reference evidence="6" key="1">
    <citation type="journal article" date="2016" name="Insect Biochem. Mol. Biol.">
        <title>Multifaceted biological insights from a draft genome sequence of the tobacco hornworm moth, Manduca sexta.</title>
        <authorList>
            <person name="Kanost M.R."/>
            <person name="Arrese E.L."/>
            <person name="Cao X."/>
            <person name="Chen Y.R."/>
            <person name="Chellapilla S."/>
            <person name="Goldsmith M.R."/>
            <person name="Grosse-Wilde E."/>
            <person name="Heckel D.G."/>
            <person name="Herndon N."/>
            <person name="Jiang H."/>
            <person name="Papanicolaou A."/>
            <person name="Qu J."/>
            <person name="Soulages J.L."/>
            <person name="Vogel H."/>
            <person name="Walters J."/>
            <person name="Waterhouse R.M."/>
            <person name="Ahn S.J."/>
            <person name="Almeida F.C."/>
            <person name="An C."/>
            <person name="Aqrawi P."/>
            <person name="Bretschneider A."/>
            <person name="Bryant W.B."/>
            <person name="Bucks S."/>
            <person name="Chao H."/>
            <person name="Chevignon G."/>
            <person name="Christen J.M."/>
            <person name="Clarke D.F."/>
            <person name="Dittmer N.T."/>
            <person name="Ferguson L.C.F."/>
            <person name="Garavelou S."/>
            <person name="Gordon K.H.J."/>
            <person name="Gunaratna R.T."/>
            <person name="Han Y."/>
            <person name="Hauser F."/>
            <person name="He Y."/>
            <person name="Heidel-Fischer H."/>
            <person name="Hirsh A."/>
            <person name="Hu Y."/>
            <person name="Jiang H."/>
            <person name="Kalra D."/>
            <person name="Klinner C."/>
            <person name="Konig C."/>
            <person name="Kovar C."/>
            <person name="Kroll A.R."/>
            <person name="Kuwar S.S."/>
            <person name="Lee S.L."/>
            <person name="Lehman R."/>
            <person name="Li K."/>
            <person name="Li Z."/>
            <person name="Liang H."/>
            <person name="Lovelace S."/>
            <person name="Lu Z."/>
            <person name="Mansfield J.H."/>
            <person name="McCulloch K.J."/>
            <person name="Mathew T."/>
            <person name="Morton B."/>
            <person name="Muzny D.M."/>
            <person name="Neunemann D."/>
            <person name="Ongeri F."/>
            <person name="Pauchet Y."/>
            <person name="Pu L.L."/>
            <person name="Pyrousis I."/>
            <person name="Rao X.J."/>
            <person name="Redding A."/>
            <person name="Roesel C."/>
            <person name="Sanchez-Gracia A."/>
            <person name="Schaack S."/>
            <person name="Shukla A."/>
            <person name="Tetreau G."/>
            <person name="Wang Y."/>
            <person name="Xiong G.H."/>
            <person name="Traut W."/>
            <person name="Walsh T.K."/>
            <person name="Worley K.C."/>
            <person name="Wu D."/>
            <person name="Wu W."/>
            <person name="Wu Y.Q."/>
            <person name="Zhang X."/>
            <person name="Zou Z."/>
            <person name="Zucker H."/>
            <person name="Briscoe A.D."/>
            <person name="Burmester T."/>
            <person name="Clem R.J."/>
            <person name="Feyereisen R."/>
            <person name="Grimmelikhuijzen C.J.P."/>
            <person name="Hamodrakas S.J."/>
            <person name="Hansson B.S."/>
            <person name="Huguet E."/>
            <person name="Jermiin L.S."/>
            <person name="Lan Q."/>
            <person name="Lehman H.K."/>
            <person name="Lorenzen M."/>
            <person name="Merzendorfer H."/>
            <person name="Michalopoulos I."/>
            <person name="Morton D.B."/>
            <person name="Muthukrishnan S."/>
            <person name="Oakeshott J.G."/>
            <person name="Palmer W."/>
            <person name="Park Y."/>
            <person name="Passarelli A.L."/>
            <person name="Rozas J."/>
            <person name="Schwartz L.M."/>
            <person name="Smith W."/>
            <person name="Southgate A."/>
            <person name="Vilcinskas A."/>
            <person name="Vogt R."/>
            <person name="Wang P."/>
            <person name="Werren J."/>
            <person name="Yu X.Q."/>
            <person name="Zhou J.J."/>
            <person name="Brown S.J."/>
            <person name="Scherer S.E."/>
            <person name="Richards S."/>
            <person name="Blissard G.W."/>
        </authorList>
    </citation>
    <scope>NUCLEOTIDE SEQUENCE</scope>
</reference>
<dbReference type="PROSITE" id="PS50011">
    <property type="entry name" value="PROTEIN_KINASE_DOM"/>
    <property type="match status" value="1"/>
</dbReference>
<organism evidence="6 7">
    <name type="scientific">Manduca sexta</name>
    <name type="common">Tobacco hawkmoth</name>
    <name type="synonym">Tobacco hornworm</name>
    <dbReference type="NCBI Taxonomy" id="7130"/>
    <lineage>
        <taxon>Eukaryota</taxon>
        <taxon>Metazoa</taxon>
        <taxon>Ecdysozoa</taxon>
        <taxon>Arthropoda</taxon>
        <taxon>Hexapoda</taxon>
        <taxon>Insecta</taxon>
        <taxon>Pterygota</taxon>
        <taxon>Neoptera</taxon>
        <taxon>Endopterygota</taxon>
        <taxon>Lepidoptera</taxon>
        <taxon>Glossata</taxon>
        <taxon>Ditrysia</taxon>
        <taxon>Bombycoidea</taxon>
        <taxon>Sphingidae</taxon>
        <taxon>Sphinginae</taxon>
        <taxon>Sphingini</taxon>
        <taxon>Manduca</taxon>
    </lineage>
</organism>
<dbReference type="EMBL" id="JH668515">
    <property type="protein sequence ID" value="KAG6456575.1"/>
    <property type="molecule type" value="Genomic_DNA"/>
</dbReference>
<keyword evidence="7" id="KW-1185">Reference proteome</keyword>
<dbReference type="InterPro" id="IPR011009">
    <property type="entry name" value="Kinase-like_dom_sf"/>
</dbReference>
<dbReference type="SMART" id="SM00220">
    <property type="entry name" value="S_TKc"/>
    <property type="match status" value="1"/>
</dbReference>
<dbReference type="PROSITE" id="PS00108">
    <property type="entry name" value="PROTEIN_KINASE_ST"/>
    <property type="match status" value="1"/>
</dbReference>
<dbReference type="SUPFAM" id="SSF47986">
    <property type="entry name" value="DEATH domain"/>
    <property type="match status" value="1"/>
</dbReference>
<evidence type="ECO:0000313" key="7">
    <source>
        <dbReference type="Proteomes" id="UP000791440"/>
    </source>
</evidence>
<dbReference type="InterPro" id="IPR029397">
    <property type="entry name" value="Tube_Death"/>
</dbReference>
<sequence>MDRNLELRKLPIGSLYNIENTLEIDNGWQKVMAFIPKDPLSDHFEQKYTIEHMRLIQEHAKETHRKCAEVLFDEWGTSGRIRPTIETLKQVLIKAEIFRAADEVATMLQEPLPPRPSGGPAAAIDINITSLLSGDSSEQTTGDGDLDSNETNKDFNHSKKKNLFDKTTKQVKSSTNLMKFSTICQSLKNKSFGRQTTAQMVTQEKDLIKFSSGIPTEELPALSALMSKQNDKSSNETYAEKATESTEVSGTSQAKSQSHQSWFPTNGPHMAPPPIDIYSVVDSKILEDTNLIRFEYSQLEVITNYFPESKSEGPSGPCGKIGKGGFGEVFVGSHPTHGLLAVKKVRCYLQFDCEPKVAIKVFNAEVKSLSQLRHDNIVPILGYSVDGPTPCIVCKYIEGGSLEQKLAQKVLTETERMGIMIGTAEGLKYIHNTIKPVIMDSAESQPTNLMKTYFIHGDVKSANILLTTDCVPKLCDFGLAKQLESTYIVSSMMGTSAYMPPEGFTGTITRKTDIFSFGIVILELLTGLRPIVTSSNGNINIKNYVEESCKDNEIDNLLDPVVDNWTKAQKVFTLAKRCLEMDRNLRPSMDEVCAMLNRINYHESYELFYARV</sequence>
<evidence type="ECO:0000256" key="4">
    <source>
        <dbReference type="SAM" id="MobiDB-lite"/>
    </source>
</evidence>
<keyword evidence="2 3" id="KW-0067">ATP-binding</keyword>
<comment type="caution">
    <text evidence="6">The sequence shown here is derived from an EMBL/GenBank/DDBJ whole genome shotgun (WGS) entry which is preliminary data.</text>
</comment>
<dbReference type="Gene3D" id="1.10.510.10">
    <property type="entry name" value="Transferase(Phosphotransferase) domain 1"/>
    <property type="match status" value="1"/>
</dbReference>
<evidence type="ECO:0000256" key="3">
    <source>
        <dbReference type="PROSITE-ProRule" id="PRU10141"/>
    </source>
</evidence>
<dbReference type="Pfam" id="PF00069">
    <property type="entry name" value="Pkinase"/>
    <property type="match status" value="1"/>
</dbReference>
<dbReference type="EMBL" id="JH668515">
    <property type="protein sequence ID" value="KAG6456574.1"/>
    <property type="molecule type" value="Genomic_DNA"/>
</dbReference>
<dbReference type="Gene3D" id="1.10.533.10">
    <property type="entry name" value="Death Domain, Fas"/>
    <property type="match status" value="1"/>
</dbReference>
<dbReference type="Pfam" id="PF14786">
    <property type="entry name" value="Death_2"/>
    <property type="match status" value="1"/>
</dbReference>
<dbReference type="GO" id="GO:0005524">
    <property type="term" value="F:ATP binding"/>
    <property type="evidence" value="ECO:0007669"/>
    <property type="project" value="UniProtKB-UniRule"/>
</dbReference>
<reference evidence="6" key="2">
    <citation type="submission" date="2020-12" db="EMBL/GenBank/DDBJ databases">
        <authorList>
            <person name="Kanost M."/>
        </authorList>
    </citation>
    <scope>NUCLEOTIDE SEQUENCE</scope>
</reference>
<dbReference type="InterPro" id="IPR000719">
    <property type="entry name" value="Prot_kinase_dom"/>
</dbReference>
<feature type="region of interest" description="Disordered" evidence="4">
    <location>
        <begin position="133"/>
        <end position="157"/>
    </location>
</feature>
<feature type="compositionally biased region" description="Polar residues" evidence="4">
    <location>
        <begin position="245"/>
        <end position="264"/>
    </location>
</feature>
<proteinExistence type="predicted"/>
<dbReference type="SUPFAM" id="SSF56112">
    <property type="entry name" value="Protein kinase-like (PK-like)"/>
    <property type="match status" value="1"/>
</dbReference>
<protein>
    <recommendedName>
        <fullName evidence="5">Protein kinase domain-containing protein</fullName>
    </recommendedName>
</protein>
<dbReference type="PANTHER" id="PTHR27001">
    <property type="entry name" value="OS01G0253100 PROTEIN"/>
    <property type="match status" value="1"/>
</dbReference>
<dbReference type="PANTHER" id="PTHR27001:SF931">
    <property type="entry name" value="OS11G0664100 PROTEIN"/>
    <property type="match status" value="1"/>
</dbReference>
<dbReference type="GO" id="GO:0004672">
    <property type="term" value="F:protein kinase activity"/>
    <property type="evidence" value="ECO:0007669"/>
    <property type="project" value="InterPro"/>
</dbReference>
<dbReference type="AlphaFoldDB" id="A0A922CRA7"/>
<evidence type="ECO:0000259" key="5">
    <source>
        <dbReference type="PROSITE" id="PS50011"/>
    </source>
</evidence>